<protein>
    <submittedName>
        <fullName evidence="1">DUF72 domain-containing protein</fullName>
    </submittedName>
</protein>
<dbReference type="Pfam" id="PF01904">
    <property type="entry name" value="DUF72"/>
    <property type="match status" value="1"/>
</dbReference>
<dbReference type="Proteomes" id="UP000525027">
    <property type="component" value="Unassembled WGS sequence"/>
</dbReference>
<dbReference type="InterPro" id="IPR002763">
    <property type="entry name" value="DUF72"/>
</dbReference>
<dbReference type="EMBL" id="DURU01000140">
    <property type="protein sequence ID" value="HHZ04979.1"/>
    <property type="molecule type" value="Genomic_DNA"/>
</dbReference>
<dbReference type="Gene3D" id="3.20.20.410">
    <property type="entry name" value="Protein of unknown function UPF0759"/>
    <property type="match status" value="1"/>
</dbReference>
<comment type="caution">
    <text evidence="1">The sequence shown here is derived from an EMBL/GenBank/DDBJ whole genome shotgun (WGS) entry which is preliminary data.</text>
</comment>
<proteinExistence type="predicted"/>
<dbReference type="InterPro" id="IPR036520">
    <property type="entry name" value="UPF0759_sf"/>
</dbReference>
<evidence type="ECO:0000313" key="1">
    <source>
        <dbReference type="EMBL" id="HHZ04979.1"/>
    </source>
</evidence>
<reference evidence="1 2" key="1">
    <citation type="journal article" date="2020" name="Biotechnol. Biofuels">
        <title>New insights from the biogas microbiome by comprehensive genome-resolved metagenomics of nearly 1600 species originating from multiple anaerobic digesters.</title>
        <authorList>
            <person name="Campanaro S."/>
            <person name="Treu L."/>
            <person name="Rodriguez-R L.M."/>
            <person name="Kovalovszki A."/>
            <person name="Ziels R.M."/>
            <person name="Maus I."/>
            <person name="Zhu X."/>
            <person name="Kougias P.G."/>
            <person name="Basile A."/>
            <person name="Luo G."/>
            <person name="Schluter A."/>
            <person name="Konstantinidis K.T."/>
            <person name="Angelidaki I."/>
        </authorList>
    </citation>
    <scope>NUCLEOTIDE SEQUENCE [LARGE SCALE GENOMIC DNA]</scope>
    <source>
        <strain evidence="1">AS25fmACSIPFO_94</strain>
    </source>
</reference>
<dbReference type="RefSeq" id="WP_273003356.1">
    <property type="nucleotide sequence ID" value="NZ_DURU01000140.1"/>
</dbReference>
<accession>A0A7V7BYR9</accession>
<organism evidence="1 2">
    <name type="scientific">Acetomicrobium hydrogeniformans</name>
    <dbReference type="NCBI Taxonomy" id="649746"/>
    <lineage>
        <taxon>Bacteria</taxon>
        <taxon>Thermotogati</taxon>
        <taxon>Synergistota</taxon>
        <taxon>Synergistia</taxon>
        <taxon>Synergistales</taxon>
        <taxon>Acetomicrobiaceae</taxon>
        <taxon>Acetomicrobium</taxon>
    </lineage>
</organism>
<dbReference type="AlphaFoldDB" id="A0A7V7BYR9"/>
<sequence length="374" mass="44250">MLKLDSSERAWLEKLAHSWGVSLIFRDYLGADMFARVTITSDGEAWVEMLQSFDPEDYYSRWGNRDIAPGELFRFLLLHEIAHMKLGHEKESISRDVRTKEEWQRTIREREARADQWAKRCLRDPWPREGEKGVCLIGCSGWSYESWKDAYYPGSLKQSEWLSYYAKDFPTVEVNMSFYRLPFENMVRSWARKVPPCFRFAAKGSRRITHYQRLKDCEGEIRTFFERFALLPQLSCVLWQLPPSLRFDLELLKEFCQSLPTHVRQAIEFRHLSWWEKLDETVEILSTYKIAFVGVSRKGFPYQAPVTAEFSYVRFHGLGKNPYQWDYSAKELKPWARRMRELLKKGIDVYAYFNNDFGALAVKNAKMLSNLVLS</sequence>
<dbReference type="PANTHER" id="PTHR30348">
    <property type="entry name" value="UNCHARACTERIZED PROTEIN YECE"/>
    <property type="match status" value="1"/>
</dbReference>
<evidence type="ECO:0000313" key="2">
    <source>
        <dbReference type="Proteomes" id="UP000525027"/>
    </source>
</evidence>
<dbReference type="PANTHER" id="PTHR30348:SF4">
    <property type="entry name" value="DUF72 DOMAIN-CONTAINING PROTEIN"/>
    <property type="match status" value="1"/>
</dbReference>
<name>A0A7V7BYR9_9BACT</name>
<gene>
    <name evidence="1" type="ORF">GX397_08020</name>
</gene>
<dbReference type="SUPFAM" id="SSF117396">
    <property type="entry name" value="TM1631-like"/>
    <property type="match status" value="1"/>
</dbReference>